<name>A0A0E9QSZ1_ANGAN</name>
<evidence type="ECO:0000313" key="1">
    <source>
        <dbReference type="EMBL" id="JAH19562.1"/>
    </source>
</evidence>
<reference evidence="1" key="1">
    <citation type="submission" date="2014-11" db="EMBL/GenBank/DDBJ databases">
        <authorList>
            <person name="Amaro Gonzalez C."/>
        </authorList>
    </citation>
    <scope>NUCLEOTIDE SEQUENCE</scope>
</reference>
<proteinExistence type="predicted"/>
<reference evidence="1" key="2">
    <citation type="journal article" date="2015" name="Fish Shellfish Immunol.">
        <title>Early steps in the European eel (Anguilla anguilla)-Vibrio vulnificus interaction in the gills: Role of the RtxA13 toxin.</title>
        <authorList>
            <person name="Callol A."/>
            <person name="Pajuelo D."/>
            <person name="Ebbesson L."/>
            <person name="Teles M."/>
            <person name="MacKenzie S."/>
            <person name="Amaro C."/>
        </authorList>
    </citation>
    <scope>NUCLEOTIDE SEQUENCE</scope>
</reference>
<protein>
    <submittedName>
        <fullName evidence="1">Uncharacterized protein</fullName>
    </submittedName>
</protein>
<sequence>MVCIFPAES</sequence>
<accession>A0A0E9QSZ1</accession>
<organism evidence="1">
    <name type="scientific">Anguilla anguilla</name>
    <name type="common">European freshwater eel</name>
    <name type="synonym">Muraena anguilla</name>
    <dbReference type="NCBI Taxonomy" id="7936"/>
    <lineage>
        <taxon>Eukaryota</taxon>
        <taxon>Metazoa</taxon>
        <taxon>Chordata</taxon>
        <taxon>Craniata</taxon>
        <taxon>Vertebrata</taxon>
        <taxon>Euteleostomi</taxon>
        <taxon>Actinopterygii</taxon>
        <taxon>Neopterygii</taxon>
        <taxon>Teleostei</taxon>
        <taxon>Anguilliformes</taxon>
        <taxon>Anguillidae</taxon>
        <taxon>Anguilla</taxon>
    </lineage>
</organism>
<dbReference type="EMBL" id="GBXM01089015">
    <property type="protein sequence ID" value="JAH19562.1"/>
    <property type="molecule type" value="Transcribed_RNA"/>
</dbReference>